<dbReference type="GO" id="GO:0000976">
    <property type="term" value="F:transcription cis-regulatory region binding"/>
    <property type="evidence" value="ECO:0007669"/>
    <property type="project" value="TreeGrafter"/>
</dbReference>
<dbReference type="Gene3D" id="3.40.50.2300">
    <property type="match status" value="2"/>
</dbReference>
<dbReference type="CDD" id="cd06267">
    <property type="entry name" value="PBP1_LacI_sugar_binding-like"/>
    <property type="match status" value="1"/>
</dbReference>
<dbReference type="Pfam" id="PF00356">
    <property type="entry name" value="LacI"/>
    <property type="match status" value="1"/>
</dbReference>
<feature type="domain" description="HTH lacI-type" evidence="5">
    <location>
        <begin position="1"/>
        <end position="55"/>
    </location>
</feature>
<reference evidence="6" key="1">
    <citation type="submission" date="2019-08" db="EMBL/GenBank/DDBJ databases">
        <authorList>
            <person name="Kucharzyk K."/>
            <person name="Murdoch R.W."/>
            <person name="Higgins S."/>
            <person name="Loffler F."/>
        </authorList>
    </citation>
    <scope>NUCLEOTIDE SEQUENCE</scope>
</reference>
<evidence type="ECO:0000256" key="1">
    <source>
        <dbReference type="ARBA" id="ARBA00023015"/>
    </source>
</evidence>
<evidence type="ECO:0000313" key="6">
    <source>
        <dbReference type="EMBL" id="MPM32220.1"/>
    </source>
</evidence>
<dbReference type="Pfam" id="PF13377">
    <property type="entry name" value="Peripla_BP_3"/>
    <property type="match status" value="1"/>
</dbReference>
<evidence type="ECO:0000256" key="4">
    <source>
        <dbReference type="SAM" id="MobiDB-lite"/>
    </source>
</evidence>
<dbReference type="InterPro" id="IPR028082">
    <property type="entry name" value="Peripla_BP_I"/>
</dbReference>
<dbReference type="InterPro" id="IPR010982">
    <property type="entry name" value="Lambda_DNA-bd_dom_sf"/>
</dbReference>
<dbReference type="PANTHER" id="PTHR30146">
    <property type="entry name" value="LACI-RELATED TRANSCRIPTIONAL REPRESSOR"/>
    <property type="match status" value="1"/>
</dbReference>
<sequence>MSIKQIAEMTGLSMTTVSHAINGTRTVSRRSLALVQEAIEKTNYRPNLAAQMMKTHRSKTVTIIIPETEPNNSTNCFYFDVLNGAKSCLEGKGYELIVSTYPEYDVGKLMKTSVLQHKWIDGILLVPASDRLEDVEPIRAIGLPLVLVDRWVQGCDLPQVTSNNREVSAEAVRLLYQSGGRRIAFIGSQMHNSTALDRFQGYCDAMDELGLKKDESLIFRMPGHSLDYGYEAASSLLERGADAIFAANSTLCLGAMKRLNEKRVSIPKDVSIIGFDDYAWTEVTNPPLTAVTQDANSMGRRASELLLRLIAGEALDNSRISIPAKLTIRQSHGPRGETPSGNTAKATDF</sequence>
<dbReference type="InterPro" id="IPR000843">
    <property type="entry name" value="HTH_LacI"/>
</dbReference>
<proteinExistence type="predicted"/>
<keyword evidence="3" id="KW-0804">Transcription</keyword>
<comment type="caution">
    <text evidence="6">The sequence shown here is derived from an EMBL/GenBank/DDBJ whole genome shotgun (WGS) entry which is preliminary data.</text>
</comment>
<name>A0A644YUF0_9ZZZZ</name>
<keyword evidence="1" id="KW-0805">Transcription regulation</keyword>
<feature type="region of interest" description="Disordered" evidence="4">
    <location>
        <begin position="328"/>
        <end position="349"/>
    </location>
</feature>
<evidence type="ECO:0000259" key="5">
    <source>
        <dbReference type="PROSITE" id="PS50932"/>
    </source>
</evidence>
<accession>A0A644YUF0</accession>
<dbReference type="SMART" id="SM00354">
    <property type="entry name" value="HTH_LACI"/>
    <property type="match status" value="1"/>
</dbReference>
<evidence type="ECO:0000256" key="3">
    <source>
        <dbReference type="ARBA" id="ARBA00023163"/>
    </source>
</evidence>
<dbReference type="AlphaFoldDB" id="A0A644YUF0"/>
<dbReference type="EMBL" id="VSSQ01006302">
    <property type="protein sequence ID" value="MPM32220.1"/>
    <property type="molecule type" value="Genomic_DNA"/>
</dbReference>
<dbReference type="InterPro" id="IPR046335">
    <property type="entry name" value="LacI/GalR-like_sensor"/>
</dbReference>
<dbReference type="PROSITE" id="PS50932">
    <property type="entry name" value="HTH_LACI_2"/>
    <property type="match status" value="1"/>
</dbReference>
<dbReference type="SUPFAM" id="SSF47413">
    <property type="entry name" value="lambda repressor-like DNA-binding domains"/>
    <property type="match status" value="1"/>
</dbReference>
<protein>
    <submittedName>
        <fullName evidence="6">Catabolite control protein A</fullName>
    </submittedName>
</protein>
<dbReference type="Gene3D" id="1.10.260.40">
    <property type="entry name" value="lambda repressor-like DNA-binding domains"/>
    <property type="match status" value="1"/>
</dbReference>
<organism evidence="6">
    <name type="scientific">bioreactor metagenome</name>
    <dbReference type="NCBI Taxonomy" id="1076179"/>
    <lineage>
        <taxon>unclassified sequences</taxon>
        <taxon>metagenomes</taxon>
        <taxon>ecological metagenomes</taxon>
    </lineage>
</organism>
<evidence type="ECO:0000256" key="2">
    <source>
        <dbReference type="ARBA" id="ARBA00023125"/>
    </source>
</evidence>
<dbReference type="SUPFAM" id="SSF53822">
    <property type="entry name" value="Periplasmic binding protein-like I"/>
    <property type="match status" value="1"/>
</dbReference>
<dbReference type="CDD" id="cd01392">
    <property type="entry name" value="HTH_LacI"/>
    <property type="match status" value="1"/>
</dbReference>
<dbReference type="GO" id="GO:0003700">
    <property type="term" value="F:DNA-binding transcription factor activity"/>
    <property type="evidence" value="ECO:0007669"/>
    <property type="project" value="TreeGrafter"/>
</dbReference>
<dbReference type="PANTHER" id="PTHR30146:SF109">
    <property type="entry name" value="HTH-TYPE TRANSCRIPTIONAL REGULATOR GALS"/>
    <property type="match status" value="1"/>
</dbReference>
<keyword evidence="2" id="KW-0238">DNA-binding</keyword>
<feature type="compositionally biased region" description="Polar residues" evidence="4">
    <location>
        <begin position="339"/>
        <end position="349"/>
    </location>
</feature>
<gene>
    <name evidence="6" type="primary">ccpA_27</name>
    <name evidence="6" type="ORF">SDC9_78782</name>
</gene>